<accession>A0A1H3N503</accession>
<sequence length="219" mass="23960">MSVLLMGVIGSTAYGLAGPASDVDRLGVFAVPTVELHGLERPPESTVTYEPDVTLHEAAKFCRLALAGNPTVTELLWLPERLYETRTPLGVELIALRGGFLSARRVRDAYLGYATKQFRLLANRDGGYDPRVAKHARHLMRLCHQGLRAYRTGEIKVELDDPQAFRDFGERVAAGDLGAARAMLAEHEAGFAAATTPLPDAPDVAPVEAWLRRVRLAFL</sequence>
<protein>
    <recommendedName>
        <fullName evidence="3">Nucleotidyltransferase</fullName>
    </recommendedName>
</protein>
<dbReference type="OrthoDB" id="243791at2"/>
<gene>
    <name evidence="1" type="ORF">SAMN05421684_1814</name>
</gene>
<dbReference type="Pfam" id="PF10127">
    <property type="entry name" value="RlaP"/>
    <property type="match status" value="1"/>
</dbReference>
<organism evidence="1 2">
    <name type="scientific">Asanoa ishikariensis</name>
    <dbReference type="NCBI Taxonomy" id="137265"/>
    <lineage>
        <taxon>Bacteria</taxon>
        <taxon>Bacillati</taxon>
        <taxon>Actinomycetota</taxon>
        <taxon>Actinomycetes</taxon>
        <taxon>Micromonosporales</taxon>
        <taxon>Micromonosporaceae</taxon>
        <taxon>Asanoa</taxon>
    </lineage>
</organism>
<proteinExistence type="predicted"/>
<dbReference type="PANTHER" id="PTHR34817:SF2">
    <property type="entry name" value="NUCLEOTIDYLTRANSFERASE"/>
    <property type="match status" value="1"/>
</dbReference>
<evidence type="ECO:0008006" key="3">
    <source>
        <dbReference type="Google" id="ProtNLM"/>
    </source>
</evidence>
<dbReference type="PANTHER" id="PTHR34817">
    <property type="entry name" value="NUCLEOTIDYLTRANSFERASE"/>
    <property type="match status" value="1"/>
</dbReference>
<dbReference type="InterPro" id="IPR018775">
    <property type="entry name" value="RlaP"/>
</dbReference>
<evidence type="ECO:0000313" key="2">
    <source>
        <dbReference type="Proteomes" id="UP000199632"/>
    </source>
</evidence>
<dbReference type="Proteomes" id="UP000199632">
    <property type="component" value="Unassembled WGS sequence"/>
</dbReference>
<dbReference type="STRING" id="137265.SAMN05421684_1814"/>
<name>A0A1H3N503_9ACTN</name>
<dbReference type="AlphaFoldDB" id="A0A1H3N503"/>
<dbReference type="EMBL" id="FNQB01000001">
    <property type="protein sequence ID" value="SDY83780.1"/>
    <property type="molecule type" value="Genomic_DNA"/>
</dbReference>
<reference evidence="2" key="1">
    <citation type="submission" date="2016-10" db="EMBL/GenBank/DDBJ databases">
        <authorList>
            <person name="Varghese N."/>
            <person name="Submissions S."/>
        </authorList>
    </citation>
    <scope>NUCLEOTIDE SEQUENCE [LARGE SCALE GENOMIC DNA]</scope>
    <source>
        <strain evidence="2">DSM 44718</strain>
    </source>
</reference>
<evidence type="ECO:0000313" key="1">
    <source>
        <dbReference type="EMBL" id="SDY83780.1"/>
    </source>
</evidence>
<keyword evidence="2" id="KW-1185">Reference proteome</keyword>